<evidence type="ECO:0000256" key="1">
    <source>
        <dbReference type="ARBA" id="ARBA00007430"/>
    </source>
</evidence>
<evidence type="ECO:0000313" key="4">
    <source>
        <dbReference type="EMBL" id="VAW16328.1"/>
    </source>
</evidence>
<keyword evidence="2" id="KW-0812">Transmembrane</keyword>
<keyword evidence="2" id="KW-1133">Transmembrane helix</keyword>
<keyword evidence="2" id="KW-0472">Membrane</keyword>
<dbReference type="EMBL" id="UOEO01000049">
    <property type="protein sequence ID" value="VAW16328.1"/>
    <property type="molecule type" value="Genomic_DNA"/>
</dbReference>
<accession>A0A3B0TEF9</accession>
<dbReference type="Pfam" id="PF13727">
    <property type="entry name" value="CoA_binding_3"/>
    <property type="match status" value="1"/>
</dbReference>
<keyword evidence="4" id="KW-0456">Lyase</keyword>
<reference evidence="4" key="1">
    <citation type="submission" date="2018-06" db="EMBL/GenBank/DDBJ databases">
        <authorList>
            <person name="Zhirakovskaya E."/>
        </authorList>
    </citation>
    <scope>NUCLEOTIDE SEQUENCE</scope>
</reference>
<feature type="transmembrane region" description="Helical" evidence="2">
    <location>
        <begin position="49"/>
        <end position="71"/>
    </location>
</feature>
<dbReference type="InterPro" id="IPR051203">
    <property type="entry name" value="Polysaccharide_Synthase-Rel"/>
</dbReference>
<dbReference type="Gene3D" id="3.40.50.720">
    <property type="entry name" value="NAD(P)-binding Rossmann-like Domain"/>
    <property type="match status" value="2"/>
</dbReference>
<dbReference type="SUPFAM" id="SSF53335">
    <property type="entry name" value="S-adenosyl-L-methionine-dependent methyltransferases"/>
    <property type="match status" value="1"/>
</dbReference>
<organism evidence="4">
    <name type="scientific">hydrothermal vent metagenome</name>
    <dbReference type="NCBI Taxonomy" id="652676"/>
    <lineage>
        <taxon>unclassified sequences</taxon>
        <taxon>metagenomes</taxon>
        <taxon>ecological metagenomes</taxon>
    </lineage>
</organism>
<dbReference type="InterPro" id="IPR003869">
    <property type="entry name" value="Polysac_CapD-like"/>
</dbReference>
<gene>
    <name evidence="4" type="ORF">MNBD_ALPHA12-1068</name>
</gene>
<feature type="domain" description="Polysaccharide biosynthesis protein CapD-like" evidence="3">
    <location>
        <begin position="290"/>
        <end position="582"/>
    </location>
</feature>
<comment type="similarity">
    <text evidence="1">Belongs to the polysaccharide synthase family.</text>
</comment>
<sequence>MFKDIPDKLDALPRFWKRIILVAFDFFALLTVLWLAYSARLNIWFVPSFYQVVLMLLAPITAIPIFIRMGLYRAVIRYLPERAFWTIVQAMTLATLAWVAVIYLSSLTGIAGAPRSVPLIYWAMGIAIIAGSRFAAKWFLLPTKAGGVNSPPLLIYGAGSAGVQLASALQTHAGRFVGGFIDDDQGLWGHDVSGIRVYGPDHVEALVANTGIKEIILSMPSINSARRQAIYAQLSKINVTLRTLPSITDLASGKYMVNQIKEIEVDDLLGRSSVPPDPELISKMIKNRVVMVSGAGGSIGSELTKLIARNGPAKLVMLEANEHALYQIDRALKDIENLSAIPVLGSVCNRELVDHVISSHKVDAVFHAAAHKHVTLVEANVIEGINNNVFGTRTIAEAAFAHNVANFVLISTDKAVHPVSVMGASKRWAELIVRDLGRRAEQKNTSQLFCAVRFGNVLGSNGSVVPLFREQIAKGGPITLTDEGMTRYFMSIHEAVELIVQAGALSKDGDIFLLEMGEPVRIRDLAENMVRLAGLELRTKDNPNGDIEISIIGARRGEKVNEELFYEPGQATRTRQPKILRARRGELSRRDIKKGLATLEELLAAGDEERIRDFLFEFVTV</sequence>
<evidence type="ECO:0000256" key="2">
    <source>
        <dbReference type="SAM" id="Phobius"/>
    </source>
</evidence>
<dbReference type="PANTHER" id="PTHR43318:SF1">
    <property type="entry name" value="POLYSACCHARIDE BIOSYNTHESIS PROTEIN EPSC-RELATED"/>
    <property type="match status" value="1"/>
</dbReference>
<dbReference type="GO" id="GO:0016829">
    <property type="term" value="F:lyase activity"/>
    <property type="evidence" value="ECO:0007669"/>
    <property type="project" value="UniProtKB-KW"/>
</dbReference>
<dbReference type="AlphaFoldDB" id="A0A3B0TEF9"/>
<name>A0A3B0TEF9_9ZZZZ</name>
<feature type="transmembrane region" description="Helical" evidence="2">
    <location>
        <begin position="20"/>
        <end position="37"/>
    </location>
</feature>
<feature type="transmembrane region" description="Helical" evidence="2">
    <location>
        <begin position="119"/>
        <end position="136"/>
    </location>
</feature>
<dbReference type="InterPro" id="IPR029063">
    <property type="entry name" value="SAM-dependent_MTases_sf"/>
</dbReference>
<dbReference type="Pfam" id="PF02719">
    <property type="entry name" value="Polysacc_synt_2"/>
    <property type="match status" value="1"/>
</dbReference>
<evidence type="ECO:0000259" key="3">
    <source>
        <dbReference type="Pfam" id="PF02719"/>
    </source>
</evidence>
<feature type="transmembrane region" description="Helical" evidence="2">
    <location>
        <begin position="83"/>
        <end position="107"/>
    </location>
</feature>
<dbReference type="CDD" id="cd05237">
    <property type="entry name" value="UDP_invert_4-6DH_SDR_e"/>
    <property type="match status" value="1"/>
</dbReference>
<dbReference type="PANTHER" id="PTHR43318">
    <property type="entry name" value="UDP-N-ACETYLGLUCOSAMINE 4,6-DEHYDRATASE"/>
    <property type="match status" value="1"/>
</dbReference>
<dbReference type="InterPro" id="IPR036291">
    <property type="entry name" value="NAD(P)-bd_dom_sf"/>
</dbReference>
<dbReference type="EC" id="4.2.1.135" evidence="4"/>
<protein>
    <submittedName>
        <fullName evidence="4">UDP-N-acetylglucosamine 4,6-dehydratase</fullName>
        <ecNumber evidence="4">4.2.1.135</ecNumber>
    </submittedName>
</protein>
<dbReference type="SUPFAM" id="SSF51735">
    <property type="entry name" value="NAD(P)-binding Rossmann-fold domains"/>
    <property type="match status" value="1"/>
</dbReference>
<proteinExistence type="inferred from homology"/>